<feature type="transmembrane region" description="Helical" evidence="2">
    <location>
        <begin position="251"/>
        <end position="279"/>
    </location>
</feature>
<proteinExistence type="predicted"/>
<dbReference type="AlphaFoldDB" id="A0A7S3KXU7"/>
<evidence type="ECO:0000256" key="2">
    <source>
        <dbReference type="SAM" id="Phobius"/>
    </source>
</evidence>
<dbReference type="EMBL" id="HBIM01000895">
    <property type="protein sequence ID" value="CAE0402495.1"/>
    <property type="molecule type" value="Transcribed_RNA"/>
</dbReference>
<reference evidence="3" key="1">
    <citation type="submission" date="2021-01" db="EMBL/GenBank/DDBJ databases">
        <authorList>
            <person name="Corre E."/>
            <person name="Pelletier E."/>
            <person name="Niang G."/>
            <person name="Scheremetjew M."/>
            <person name="Finn R."/>
            <person name="Kale V."/>
            <person name="Holt S."/>
            <person name="Cochrane G."/>
            <person name="Meng A."/>
            <person name="Brown T."/>
            <person name="Cohen L."/>
        </authorList>
    </citation>
    <scope>NUCLEOTIDE SEQUENCE</scope>
    <source>
        <strain evidence="3">CCMP127</strain>
    </source>
</reference>
<organism evidence="3">
    <name type="scientific">Amphora coffeiformis</name>
    <dbReference type="NCBI Taxonomy" id="265554"/>
    <lineage>
        <taxon>Eukaryota</taxon>
        <taxon>Sar</taxon>
        <taxon>Stramenopiles</taxon>
        <taxon>Ochrophyta</taxon>
        <taxon>Bacillariophyta</taxon>
        <taxon>Bacillariophyceae</taxon>
        <taxon>Bacillariophycidae</taxon>
        <taxon>Thalassiophysales</taxon>
        <taxon>Catenulaceae</taxon>
        <taxon>Amphora</taxon>
    </lineage>
</organism>
<keyword evidence="2" id="KW-0472">Membrane</keyword>
<evidence type="ECO:0000313" key="3">
    <source>
        <dbReference type="EMBL" id="CAE0402495.1"/>
    </source>
</evidence>
<accession>A0A7S3KXU7</accession>
<evidence type="ECO:0000256" key="1">
    <source>
        <dbReference type="SAM" id="MobiDB-lite"/>
    </source>
</evidence>
<keyword evidence="2" id="KW-1133">Transmembrane helix</keyword>
<gene>
    <name evidence="3" type="ORF">ACOF00016_LOCUS778</name>
</gene>
<feature type="transmembrane region" description="Helical" evidence="2">
    <location>
        <begin position="66"/>
        <end position="87"/>
    </location>
</feature>
<sequence length="350" mass="39125">MTMTKTKAMDRNRSTSMDETEVMSQRLNQLEKLTGLPSEDSSRLEKITTWLINQANEKLHILGPKAGIVIALVILMVEGFFLVWFSLYQRRQCNATTNFMVGELPARAFQELFQKDKVGSIDQEIYICTTSTLLTGQFIGNIDEATPQDGILAPGDGWAYHVVPKFVPCTLRGFSYKDYDIEYKACPSPSSYGIDVSILPDKQMPHGCSPFPSDIHLFDRYADSTPQMCDDGTQERICAGVVSVGYYTCPLLVTVVGASLGYMTLVQVATASLLMIIYVKCRGRKYTYQDLAKAFKEDTHIDTVAKERSASQKLHAFPGNDPDWIKQRVLQKLPPFPESAPDGSKEKVEV</sequence>
<feature type="region of interest" description="Disordered" evidence="1">
    <location>
        <begin position="1"/>
        <end position="22"/>
    </location>
</feature>
<name>A0A7S3KXU7_9STRA</name>
<protein>
    <submittedName>
        <fullName evidence="3">Uncharacterized protein</fullName>
    </submittedName>
</protein>
<keyword evidence="2" id="KW-0812">Transmembrane</keyword>